<dbReference type="AlphaFoldDB" id="A0A383DAA4"/>
<accession>A0A383DAA4</accession>
<evidence type="ECO:0000313" key="1">
    <source>
        <dbReference type="EMBL" id="SVE40808.1"/>
    </source>
</evidence>
<proteinExistence type="predicted"/>
<dbReference type="EMBL" id="UINC01215215">
    <property type="protein sequence ID" value="SVE40808.1"/>
    <property type="molecule type" value="Genomic_DNA"/>
</dbReference>
<feature type="non-terminal residue" evidence="1">
    <location>
        <position position="37"/>
    </location>
</feature>
<name>A0A383DAA4_9ZZZZ</name>
<protein>
    <submittedName>
        <fullName evidence="1">Uncharacterized protein</fullName>
    </submittedName>
</protein>
<reference evidence="1" key="1">
    <citation type="submission" date="2018-05" db="EMBL/GenBank/DDBJ databases">
        <authorList>
            <person name="Lanie J.A."/>
            <person name="Ng W.-L."/>
            <person name="Kazmierczak K.M."/>
            <person name="Andrzejewski T.M."/>
            <person name="Davidsen T.M."/>
            <person name="Wayne K.J."/>
            <person name="Tettelin H."/>
            <person name="Glass J.I."/>
            <person name="Rusch D."/>
            <person name="Podicherti R."/>
            <person name="Tsui H.-C.T."/>
            <person name="Winkler M.E."/>
        </authorList>
    </citation>
    <scope>NUCLEOTIDE SEQUENCE</scope>
</reference>
<gene>
    <name evidence="1" type="ORF">METZ01_LOCUS493662</name>
</gene>
<organism evidence="1">
    <name type="scientific">marine metagenome</name>
    <dbReference type="NCBI Taxonomy" id="408172"/>
    <lineage>
        <taxon>unclassified sequences</taxon>
        <taxon>metagenomes</taxon>
        <taxon>ecological metagenomes</taxon>
    </lineage>
</organism>
<sequence>MTYDFKASDNYLDFMRSPDKVMRLHRMGSSFPTRLSF</sequence>